<evidence type="ECO:0000313" key="3">
    <source>
        <dbReference type="Proteomes" id="UP001353858"/>
    </source>
</evidence>
<accession>A0AAN7PW71</accession>
<dbReference type="EMBL" id="JARPUR010000003">
    <property type="protein sequence ID" value="KAK4879154.1"/>
    <property type="molecule type" value="Genomic_DNA"/>
</dbReference>
<dbReference type="Proteomes" id="UP001353858">
    <property type="component" value="Unassembled WGS sequence"/>
</dbReference>
<sequence>MDIIKLVALKRKLKRDSELAYAKHVREKEDNQMNIKKNAKVKISNRKNQEKMNRWRALQRIKRKRGENNDAWESLTETNLKRAWRKIWPYNKGKDNQEEDGDIDGAVKEITDICSKLSGFEECDKDDAMVWLAVDSNDPGYQILTDKEIADILPNEEDEDIETMGSDGDDTENETEETGPTHFEAFVAAETLMSWLEKQKESSPTQ</sequence>
<protein>
    <submittedName>
        <fullName evidence="2">Uncharacterized protein</fullName>
    </submittedName>
</protein>
<reference evidence="3" key="1">
    <citation type="submission" date="2023-01" db="EMBL/GenBank/DDBJ databases">
        <title>Key to firefly adult light organ development and bioluminescence: homeobox transcription factors regulate luciferase expression and transportation to peroxisome.</title>
        <authorList>
            <person name="Fu X."/>
        </authorList>
    </citation>
    <scope>NUCLEOTIDE SEQUENCE [LARGE SCALE GENOMIC DNA]</scope>
</reference>
<gene>
    <name evidence="2" type="ORF">RN001_007300</name>
</gene>
<feature type="compositionally biased region" description="Acidic residues" evidence="1">
    <location>
        <begin position="154"/>
        <end position="177"/>
    </location>
</feature>
<feature type="region of interest" description="Disordered" evidence="1">
    <location>
        <begin position="30"/>
        <end position="50"/>
    </location>
</feature>
<organism evidence="2 3">
    <name type="scientific">Aquatica leii</name>
    <dbReference type="NCBI Taxonomy" id="1421715"/>
    <lineage>
        <taxon>Eukaryota</taxon>
        <taxon>Metazoa</taxon>
        <taxon>Ecdysozoa</taxon>
        <taxon>Arthropoda</taxon>
        <taxon>Hexapoda</taxon>
        <taxon>Insecta</taxon>
        <taxon>Pterygota</taxon>
        <taxon>Neoptera</taxon>
        <taxon>Endopterygota</taxon>
        <taxon>Coleoptera</taxon>
        <taxon>Polyphaga</taxon>
        <taxon>Elateriformia</taxon>
        <taxon>Elateroidea</taxon>
        <taxon>Lampyridae</taxon>
        <taxon>Luciolinae</taxon>
        <taxon>Aquatica</taxon>
    </lineage>
</organism>
<proteinExistence type="predicted"/>
<feature type="region of interest" description="Disordered" evidence="1">
    <location>
        <begin position="154"/>
        <end position="181"/>
    </location>
</feature>
<name>A0AAN7PW71_9COLE</name>
<comment type="caution">
    <text evidence="2">The sequence shown here is derived from an EMBL/GenBank/DDBJ whole genome shotgun (WGS) entry which is preliminary data.</text>
</comment>
<keyword evidence="3" id="KW-1185">Reference proteome</keyword>
<dbReference type="AlphaFoldDB" id="A0AAN7PW71"/>
<evidence type="ECO:0000256" key="1">
    <source>
        <dbReference type="SAM" id="MobiDB-lite"/>
    </source>
</evidence>
<evidence type="ECO:0000313" key="2">
    <source>
        <dbReference type="EMBL" id="KAK4879154.1"/>
    </source>
</evidence>